<dbReference type="EMBL" id="JAPDDR010000004">
    <property type="protein sequence ID" value="MCW1913741.1"/>
    <property type="molecule type" value="Genomic_DNA"/>
</dbReference>
<dbReference type="Proteomes" id="UP001165653">
    <property type="component" value="Unassembled WGS sequence"/>
</dbReference>
<accession>A0ABT3G2J8</accession>
<organism evidence="1 2">
    <name type="scientific">Luteolibacter rhizosphaerae</name>
    <dbReference type="NCBI Taxonomy" id="2989719"/>
    <lineage>
        <taxon>Bacteria</taxon>
        <taxon>Pseudomonadati</taxon>
        <taxon>Verrucomicrobiota</taxon>
        <taxon>Verrucomicrobiia</taxon>
        <taxon>Verrucomicrobiales</taxon>
        <taxon>Verrucomicrobiaceae</taxon>
        <taxon>Luteolibacter</taxon>
    </lineage>
</organism>
<evidence type="ECO:0000313" key="2">
    <source>
        <dbReference type="Proteomes" id="UP001165653"/>
    </source>
</evidence>
<protein>
    <submittedName>
        <fullName evidence="1">Uncharacterized protein</fullName>
    </submittedName>
</protein>
<keyword evidence="2" id="KW-1185">Reference proteome</keyword>
<comment type="caution">
    <text evidence="1">The sequence shown here is derived from an EMBL/GenBank/DDBJ whole genome shotgun (WGS) entry which is preliminary data.</text>
</comment>
<proteinExistence type="predicted"/>
<reference evidence="1" key="1">
    <citation type="submission" date="2022-10" db="EMBL/GenBank/DDBJ databases">
        <title>Luteolibacter sp. GHJ8, whole genome shotgun sequencing project.</title>
        <authorList>
            <person name="Zhao G."/>
            <person name="Shen L."/>
        </authorList>
    </citation>
    <scope>NUCLEOTIDE SEQUENCE</scope>
    <source>
        <strain evidence="1">GHJ8</strain>
    </source>
</reference>
<name>A0ABT3G2J8_9BACT</name>
<evidence type="ECO:0000313" key="1">
    <source>
        <dbReference type="EMBL" id="MCW1913741.1"/>
    </source>
</evidence>
<dbReference type="RefSeq" id="WP_264513242.1">
    <property type="nucleotide sequence ID" value="NZ_JAPDDR010000004.1"/>
</dbReference>
<gene>
    <name evidence="1" type="ORF">OJ996_09155</name>
</gene>
<sequence length="416" mass="43201">MSDGPFQCWRDANGDLWTSPGHAVGIHSSGTVIFQTPDVGASAIATPPVLAEIKPLESPAGQILCGGSGRNWKISNGPAHPDFPTGVFRPAEPDLWDSPRFGLAKVTQAGGTVELHDGVDVVGSMSPGSGTAAGVASAGTFPSQGYAYDSFLDRWIGTGDADMLIYFDTGNGKLTDDTGFTVATRVGPGATPSDPSGTYVSDSYGESTYNGGLPFIYTVTVAGASMTATTHGEDTYNGGSPFTFAAEFEGNIEGRAAFVRVTAGTMQAGRFGWVGWQDWTSDANAAWSLEIDGSGVAQISDGTDVVAERAADSSKLYDGSGLYVSTPYGVATYADDPGDPPFEVTVTTEEKLPGAGYVFVVLTIDSGSNELQGISGQQFAAALPPNTSTEKTFPIAWCEPGKAPVQIQQGPIIWRA</sequence>